<accession>A0AAV2Z0X7</accession>
<dbReference type="EMBL" id="DAKRPA010000108">
    <property type="protein sequence ID" value="DAZ98384.1"/>
    <property type="molecule type" value="Genomic_DNA"/>
</dbReference>
<reference evidence="1" key="2">
    <citation type="journal article" date="2023" name="Microbiol Resour">
        <title>Decontamination and Annotation of the Draft Genome Sequence of the Oomycete Lagenidium giganteum ARSEF 373.</title>
        <authorList>
            <person name="Morgan W.R."/>
            <person name="Tartar A."/>
        </authorList>
    </citation>
    <scope>NUCLEOTIDE SEQUENCE</scope>
    <source>
        <strain evidence="1">ARSEF 373</strain>
    </source>
</reference>
<evidence type="ECO:0000313" key="1">
    <source>
        <dbReference type="EMBL" id="DAZ98384.1"/>
    </source>
</evidence>
<name>A0AAV2Z0X7_9STRA</name>
<keyword evidence="2" id="KW-1185">Reference proteome</keyword>
<protein>
    <submittedName>
        <fullName evidence="1">Uncharacterized protein</fullName>
    </submittedName>
</protein>
<reference evidence="1" key="1">
    <citation type="submission" date="2022-11" db="EMBL/GenBank/DDBJ databases">
        <authorList>
            <person name="Morgan W.R."/>
            <person name="Tartar A."/>
        </authorList>
    </citation>
    <scope>NUCLEOTIDE SEQUENCE</scope>
    <source>
        <strain evidence="1">ARSEF 373</strain>
    </source>
</reference>
<dbReference type="Proteomes" id="UP001146120">
    <property type="component" value="Unassembled WGS sequence"/>
</dbReference>
<gene>
    <name evidence="1" type="ORF">N0F65_000703</name>
</gene>
<dbReference type="AlphaFoldDB" id="A0AAV2Z0X7"/>
<comment type="caution">
    <text evidence="1">The sequence shown here is derived from an EMBL/GenBank/DDBJ whole genome shotgun (WGS) entry which is preliminary data.</text>
</comment>
<organism evidence="1 2">
    <name type="scientific">Lagenidium giganteum</name>
    <dbReference type="NCBI Taxonomy" id="4803"/>
    <lineage>
        <taxon>Eukaryota</taxon>
        <taxon>Sar</taxon>
        <taxon>Stramenopiles</taxon>
        <taxon>Oomycota</taxon>
        <taxon>Peronosporomycetes</taxon>
        <taxon>Pythiales</taxon>
        <taxon>Pythiaceae</taxon>
    </lineage>
</organism>
<sequence length="435" mass="47765">MLIVRFNASRQLHLLIIQPAMSTFVSTATKTALVATAACAVLATNNHTVHAHGYIAQPKAQYANSYTKTSFNTVINEKINHAFQGRKWDGSPEQNTQQFTEAFATAGYSSLRQMLDGVAGCGNSRVDIAPVSVAGMSTMHFQNDEHGEGFSASHHGPCEVWIDGNRAFHGDDCRAQFPGYPASIPVDYSVCSGKCTLTFYWLALHEPQWQVYKQCVPITTSRRLPAMSTFVSTATKTALVATAACAVLATNNHTVHAHGYIAQPKAQYANSYTKTSFNTVINEKINHAFQGRKWDGSPEQNTQQFTEAFATAGYSSLRQMLDGVAGCGNSRVDIAPVSVAGMSTMHFQNDEHGEGFSASHHGPCEVWIDGHRAFHGDDCRAQFPGYPASIPVDYSVCSGKCTLTFYWLALHEPQWQVYKQCVPITTSRRLVRFEN</sequence>
<proteinExistence type="predicted"/>
<evidence type="ECO:0000313" key="2">
    <source>
        <dbReference type="Proteomes" id="UP001146120"/>
    </source>
</evidence>